<organism evidence="5 6">
    <name type="scientific">Halorussus aquaticus</name>
    <dbReference type="NCBI Taxonomy" id="2953748"/>
    <lineage>
        <taxon>Archaea</taxon>
        <taxon>Methanobacteriati</taxon>
        <taxon>Methanobacteriota</taxon>
        <taxon>Stenosarchaea group</taxon>
        <taxon>Halobacteria</taxon>
        <taxon>Halobacteriales</taxon>
        <taxon>Haladaptataceae</taxon>
        <taxon>Halorussus</taxon>
    </lineage>
</organism>
<comment type="similarity">
    <text evidence="1">Belongs to the TBP family.</text>
</comment>
<dbReference type="PANTHER" id="PTHR10126">
    <property type="entry name" value="TATA-BOX BINDING PROTEIN"/>
    <property type="match status" value="1"/>
</dbReference>
<dbReference type="GO" id="GO:0003677">
    <property type="term" value="F:DNA binding"/>
    <property type="evidence" value="ECO:0007669"/>
    <property type="project" value="UniProtKB-KW"/>
</dbReference>
<comment type="caution">
    <text evidence="5">The sequence shown here is derived from an EMBL/GenBank/DDBJ whole genome shotgun (WGS) entry which is preliminary data.</text>
</comment>
<keyword evidence="2" id="KW-0677">Repeat</keyword>
<evidence type="ECO:0000313" key="6">
    <source>
        <dbReference type="Proteomes" id="UP001595945"/>
    </source>
</evidence>
<dbReference type="AlphaFoldDB" id="A0ABD5Q7Z4"/>
<keyword evidence="3" id="KW-0238">DNA-binding</keyword>
<gene>
    <name evidence="5" type="ORF">ACFO9K_21355</name>
</gene>
<evidence type="ECO:0000256" key="4">
    <source>
        <dbReference type="ARBA" id="ARBA00023163"/>
    </source>
</evidence>
<dbReference type="Pfam" id="PF00352">
    <property type="entry name" value="TBP"/>
    <property type="match status" value="2"/>
</dbReference>
<reference evidence="5 6" key="1">
    <citation type="journal article" date="2019" name="Int. J. Syst. Evol. Microbiol.">
        <title>The Global Catalogue of Microorganisms (GCM) 10K type strain sequencing project: providing services to taxonomists for standard genome sequencing and annotation.</title>
        <authorList>
            <consortium name="The Broad Institute Genomics Platform"/>
            <consortium name="The Broad Institute Genome Sequencing Center for Infectious Disease"/>
            <person name="Wu L."/>
            <person name="Ma J."/>
        </authorList>
    </citation>
    <scope>NUCLEOTIDE SEQUENCE [LARGE SCALE GENOMIC DNA]</scope>
    <source>
        <strain evidence="5 6">XZYJ18</strain>
    </source>
</reference>
<keyword evidence="6" id="KW-1185">Reference proteome</keyword>
<dbReference type="RefSeq" id="WP_256568019.1">
    <property type="nucleotide sequence ID" value="NZ_CP100403.1"/>
</dbReference>
<dbReference type="Proteomes" id="UP001595945">
    <property type="component" value="Unassembled WGS sequence"/>
</dbReference>
<dbReference type="InterPro" id="IPR012295">
    <property type="entry name" value="TBP_dom_sf"/>
</dbReference>
<evidence type="ECO:0000256" key="1">
    <source>
        <dbReference type="ARBA" id="ARBA00005560"/>
    </source>
</evidence>
<dbReference type="EMBL" id="JBHSHT010000003">
    <property type="protein sequence ID" value="MFC4826807.1"/>
    <property type="molecule type" value="Genomic_DNA"/>
</dbReference>
<name>A0ABD5Q7Z4_9EURY</name>
<evidence type="ECO:0000256" key="3">
    <source>
        <dbReference type="ARBA" id="ARBA00023125"/>
    </source>
</evidence>
<evidence type="ECO:0000313" key="5">
    <source>
        <dbReference type="EMBL" id="MFC4826807.1"/>
    </source>
</evidence>
<dbReference type="SUPFAM" id="SSF55945">
    <property type="entry name" value="TATA-box binding protein-like"/>
    <property type="match status" value="2"/>
</dbReference>
<accession>A0ABD5Q7Z4</accession>
<dbReference type="GeneID" id="73047943"/>
<proteinExistence type="inferred from homology"/>
<dbReference type="InterPro" id="IPR000814">
    <property type="entry name" value="TBP"/>
</dbReference>
<evidence type="ECO:0000256" key="2">
    <source>
        <dbReference type="ARBA" id="ARBA00022737"/>
    </source>
</evidence>
<protein>
    <submittedName>
        <fullName evidence="5">Transcription factor</fullName>
    </submittedName>
</protein>
<dbReference type="Gene3D" id="3.30.310.10">
    <property type="entry name" value="TATA-Binding Protein"/>
    <property type="match status" value="2"/>
</dbReference>
<keyword evidence="4" id="KW-0804">Transcription</keyword>
<sequence>MEIVSIMGSGSLGREINLDPLVTGLKDEVGDILETNFQSAGIVTVKFGSESPAFSIYRTGAFQVRGASDHDDLNDWIDQFLGILSEIGFDIEDAEFEEKTAVFMDEVQQSVNLEALTIHLGLEFTEYEPEQFPGVVYRPANQTVTLLVFSSGKVLVLGTTEQGCAEAAFESLKKEIRAIS</sequence>
<dbReference type="PRINTS" id="PR00686">
    <property type="entry name" value="TIFACTORIID"/>
</dbReference>